<evidence type="ECO:0000313" key="2">
    <source>
        <dbReference type="Proteomes" id="UP000265520"/>
    </source>
</evidence>
<dbReference type="AlphaFoldDB" id="A0A392VVA7"/>
<name>A0A392VVA7_9FABA</name>
<proteinExistence type="predicted"/>
<protein>
    <submittedName>
        <fullName evidence="1">Uncharacterized protein</fullName>
    </submittedName>
</protein>
<organism evidence="1 2">
    <name type="scientific">Trifolium medium</name>
    <dbReference type="NCBI Taxonomy" id="97028"/>
    <lineage>
        <taxon>Eukaryota</taxon>
        <taxon>Viridiplantae</taxon>
        <taxon>Streptophyta</taxon>
        <taxon>Embryophyta</taxon>
        <taxon>Tracheophyta</taxon>
        <taxon>Spermatophyta</taxon>
        <taxon>Magnoliopsida</taxon>
        <taxon>eudicotyledons</taxon>
        <taxon>Gunneridae</taxon>
        <taxon>Pentapetalae</taxon>
        <taxon>rosids</taxon>
        <taxon>fabids</taxon>
        <taxon>Fabales</taxon>
        <taxon>Fabaceae</taxon>
        <taxon>Papilionoideae</taxon>
        <taxon>50 kb inversion clade</taxon>
        <taxon>NPAAA clade</taxon>
        <taxon>Hologalegina</taxon>
        <taxon>IRL clade</taxon>
        <taxon>Trifolieae</taxon>
        <taxon>Trifolium</taxon>
    </lineage>
</organism>
<evidence type="ECO:0000313" key="1">
    <source>
        <dbReference type="EMBL" id="MCI90891.1"/>
    </source>
</evidence>
<dbReference type="Proteomes" id="UP000265520">
    <property type="component" value="Unassembled WGS sequence"/>
</dbReference>
<keyword evidence="2" id="KW-1185">Reference proteome</keyword>
<accession>A0A392VVA7</accession>
<feature type="non-terminal residue" evidence="1">
    <location>
        <position position="1"/>
    </location>
</feature>
<sequence length="39" mass="4713">KGIAMFYEKGFLSKDQLVNKIQVVSWWWLKARKRMLSLI</sequence>
<dbReference type="EMBL" id="LXQA011257184">
    <property type="protein sequence ID" value="MCI90891.1"/>
    <property type="molecule type" value="Genomic_DNA"/>
</dbReference>
<comment type="caution">
    <text evidence="1">The sequence shown here is derived from an EMBL/GenBank/DDBJ whole genome shotgun (WGS) entry which is preliminary data.</text>
</comment>
<reference evidence="1 2" key="1">
    <citation type="journal article" date="2018" name="Front. Plant Sci.">
        <title>Red Clover (Trifolium pratense) and Zigzag Clover (T. medium) - A Picture of Genomic Similarities and Differences.</title>
        <authorList>
            <person name="Dluhosova J."/>
            <person name="Istvanek J."/>
            <person name="Nedelnik J."/>
            <person name="Repkova J."/>
        </authorList>
    </citation>
    <scope>NUCLEOTIDE SEQUENCE [LARGE SCALE GENOMIC DNA]</scope>
    <source>
        <strain evidence="2">cv. 10/8</strain>
        <tissue evidence="1">Leaf</tissue>
    </source>
</reference>